<dbReference type="Gene3D" id="3.90.1750.20">
    <property type="entry name" value="Putative Large Serine Recombinase, Chain B, Domain 2"/>
    <property type="match status" value="1"/>
</dbReference>
<dbReference type="Pfam" id="PF07508">
    <property type="entry name" value="Recombinase"/>
    <property type="match status" value="1"/>
</dbReference>
<evidence type="ECO:0000259" key="5">
    <source>
        <dbReference type="PROSITE" id="PS51737"/>
    </source>
</evidence>
<keyword evidence="2" id="KW-0233">DNA recombination</keyword>
<proteinExistence type="predicted"/>
<dbReference type="InterPro" id="IPR038109">
    <property type="entry name" value="DNA_bind_recomb_sf"/>
</dbReference>
<dbReference type="InterPro" id="IPR050639">
    <property type="entry name" value="SSR_resolvase"/>
</dbReference>
<feature type="domain" description="Recombinase" evidence="5">
    <location>
        <begin position="182"/>
        <end position="305"/>
    </location>
</feature>
<dbReference type="EMBL" id="BOOH01000019">
    <property type="protein sequence ID" value="GIH76176.1"/>
    <property type="molecule type" value="Genomic_DNA"/>
</dbReference>
<feature type="compositionally biased region" description="Basic and acidic residues" evidence="4">
    <location>
        <begin position="175"/>
        <end position="194"/>
    </location>
</feature>
<dbReference type="InterPro" id="IPR006119">
    <property type="entry name" value="Resolv_N"/>
</dbReference>
<evidence type="ECO:0000256" key="1">
    <source>
        <dbReference type="ARBA" id="ARBA00023125"/>
    </source>
</evidence>
<evidence type="ECO:0000256" key="4">
    <source>
        <dbReference type="SAM" id="MobiDB-lite"/>
    </source>
</evidence>
<keyword evidence="1" id="KW-0238">DNA-binding</keyword>
<dbReference type="SMART" id="SM00857">
    <property type="entry name" value="Resolvase"/>
    <property type="match status" value="1"/>
</dbReference>
<organism evidence="6 7">
    <name type="scientific">Planobispora longispora</name>
    <dbReference type="NCBI Taxonomy" id="28887"/>
    <lineage>
        <taxon>Bacteria</taxon>
        <taxon>Bacillati</taxon>
        <taxon>Actinomycetota</taxon>
        <taxon>Actinomycetes</taxon>
        <taxon>Streptosporangiales</taxon>
        <taxon>Streptosporangiaceae</taxon>
        <taxon>Planobispora</taxon>
    </lineage>
</organism>
<dbReference type="Gene3D" id="3.40.50.1390">
    <property type="entry name" value="Resolvase, N-terminal catalytic domain"/>
    <property type="match status" value="1"/>
</dbReference>
<evidence type="ECO:0000313" key="7">
    <source>
        <dbReference type="Proteomes" id="UP000616724"/>
    </source>
</evidence>
<reference evidence="6 7" key="1">
    <citation type="submission" date="2021-01" db="EMBL/GenBank/DDBJ databases">
        <title>Whole genome shotgun sequence of Planobispora longispora NBRC 13918.</title>
        <authorList>
            <person name="Komaki H."/>
            <person name="Tamura T."/>
        </authorList>
    </citation>
    <scope>NUCLEOTIDE SEQUENCE [LARGE SCALE GENOMIC DNA]</scope>
    <source>
        <strain evidence="6 7">NBRC 13918</strain>
    </source>
</reference>
<dbReference type="PROSITE" id="PS51737">
    <property type="entry name" value="RECOMBINASE_DNA_BIND"/>
    <property type="match status" value="1"/>
</dbReference>
<sequence>MPRNAQPADPEEPIPVIGYIRVSMAREEMISPDIQRSAITDWARRTGRRIVRWVEDLDETGRNFKRRVQEAIQAIEAGEAREIGVYRYDRWGRNAVGSLANVHLVEKVGGQVQSATEPYDAETAVGKYSRTNAFAIAEMQSDIIGENWSAAIANRVERQLPGTGGKRFGYVRKGRIPDLDRPGRYRRDPDDPLGERYEIDPETGPVLAELYQRYVAGEGSHQLVIWLNSRGYRTVRGGQWHMATVLQILDSGFGAGWLRQHDRACRCGQPMRCKKATYLPGSQPPVISQEVWEQYLRRRDRTREMGPRTKQAIYPLAGLIKCGHCGYALSAANGMGVRGFGYRCTIFRQRPEVCPGVWCKRVDAEEAVLERLGEHIADLDSRARVAAAREALRISAAADRERVTRELVRVDGELKQLLKRQLGDHAVPESIYNELRDELLVARAALEVELAKAKEEERAAGIDHEPVVRGLLAEWETLPPQRRREMLARLIRYVKVYRTGNRTPPRFEVRGTWEPDVG</sequence>
<name>A0A8J3RL61_9ACTN</name>
<accession>A0A8J3RL61</accession>
<dbReference type="Proteomes" id="UP000616724">
    <property type="component" value="Unassembled WGS sequence"/>
</dbReference>
<protein>
    <recommendedName>
        <fullName evidence="5">Recombinase domain-containing protein</fullName>
    </recommendedName>
</protein>
<dbReference type="GO" id="GO:0000150">
    <property type="term" value="F:DNA strand exchange activity"/>
    <property type="evidence" value="ECO:0007669"/>
    <property type="project" value="InterPro"/>
</dbReference>
<dbReference type="InterPro" id="IPR011109">
    <property type="entry name" value="DNA_bind_recombinase_dom"/>
</dbReference>
<comment type="caution">
    <text evidence="6">The sequence shown here is derived from an EMBL/GenBank/DDBJ whole genome shotgun (WGS) entry which is preliminary data.</text>
</comment>
<dbReference type="SUPFAM" id="SSF53041">
    <property type="entry name" value="Resolvase-like"/>
    <property type="match status" value="1"/>
</dbReference>
<dbReference type="Pfam" id="PF00239">
    <property type="entry name" value="Resolvase"/>
    <property type="match status" value="1"/>
</dbReference>
<keyword evidence="7" id="KW-1185">Reference proteome</keyword>
<keyword evidence="3" id="KW-0175">Coiled coil</keyword>
<gene>
    <name evidence="6" type="ORF">Plo01_26050</name>
</gene>
<dbReference type="Pfam" id="PF13408">
    <property type="entry name" value="Zn_ribbon_recom"/>
    <property type="match status" value="1"/>
</dbReference>
<dbReference type="CDD" id="cd00338">
    <property type="entry name" value="Ser_Recombinase"/>
    <property type="match status" value="1"/>
</dbReference>
<feature type="region of interest" description="Disordered" evidence="4">
    <location>
        <begin position="168"/>
        <end position="194"/>
    </location>
</feature>
<dbReference type="RefSeq" id="WP_203890788.1">
    <property type="nucleotide sequence ID" value="NZ_BOOH01000019.1"/>
</dbReference>
<dbReference type="PANTHER" id="PTHR30461">
    <property type="entry name" value="DNA-INVERTASE FROM LAMBDOID PROPHAGE"/>
    <property type="match status" value="1"/>
</dbReference>
<dbReference type="InterPro" id="IPR036162">
    <property type="entry name" value="Resolvase-like_N_sf"/>
</dbReference>
<evidence type="ECO:0000256" key="3">
    <source>
        <dbReference type="SAM" id="Coils"/>
    </source>
</evidence>
<dbReference type="PANTHER" id="PTHR30461:SF2">
    <property type="entry name" value="SERINE RECOMBINASE PINE-RELATED"/>
    <property type="match status" value="1"/>
</dbReference>
<dbReference type="AlphaFoldDB" id="A0A8J3RL61"/>
<dbReference type="InterPro" id="IPR025827">
    <property type="entry name" value="Zn_ribbon_recom_dom"/>
</dbReference>
<evidence type="ECO:0000313" key="6">
    <source>
        <dbReference type="EMBL" id="GIH76176.1"/>
    </source>
</evidence>
<evidence type="ECO:0000256" key="2">
    <source>
        <dbReference type="ARBA" id="ARBA00023172"/>
    </source>
</evidence>
<feature type="coiled-coil region" evidence="3">
    <location>
        <begin position="400"/>
        <end position="456"/>
    </location>
</feature>
<dbReference type="GO" id="GO:0003677">
    <property type="term" value="F:DNA binding"/>
    <property type="evidence" value="ECO:0007669"/>
    <property type="project" value="UniProtKB-KW"/>
</dbReference>